<dbReference type="AlphaFoldDB" id="A0A9X8QIJ1"/>
<evidence type="ECO:0000313" key="2">
    <source>
        <dbReference type="EMBL" id="SEQ06526.1"/>
    </source>
</evidence>
<organism evidence="2 3">
    <name type="scientific">Pseudomonas lutea</name>
    <dbReference type="NCBI Taxonomy" id="243924"/>
    <lineage>
        <taxon>Bacteria</taxon>
        <taxon>Pseudomonadati</taxon>
        <taxon>Pseudomonadota</taxon>
        <taxon>Gammaproteobacteria</taxon>
        <taxon>Pseudomonadales</taxon>
        <taxon>Pseudomonadaceae</taxon>
        <taxon>Pseudomonas</taxon>
    </lineage>
</organism>
<keyword evidence="2" id="KW-0449">Lipoprotein</keyword>
<evidence type="ECO:0000256" key="1">
    <source>
        <dbReference type="SAM" id="MobiDB-lite"/>
    </source>
</evidence>
<reference evidence="2 3" key="1">
    <citation type="submission" date="2016-10" db="EMBL/GenBank/DDBJ databases">
        <authorList>
            <person name="Varghese N."/>
            <person name="Submissions S."/>
        </authorList>
    </citation>
    <scope>NUCLEOTIDE SEQUENCE [LARGE SCALE GENOMIC DNA]</scope>
    <source>
        <strain evidence="2 3">LMG 21974</strain>
    </source>
</reference>
<evidence type="ECO:0000313" key="3">
    <source>
        <dbReference type="Proteomes" id="UP000183210"/>
    </source>
</evidence>
<comment type="caution">
    <text evidence="2">The sequence shown here is derived from an EMBL/GenBank/DDBJ whole genome shotgun (WGS) entry which is preliminary data.</text>
</comment>
<protein>
    <submittedName>
        <fullName evidence="2">Uncharacterized lipoprotein YbaY</fullName>
    </submittedName>
</protein>
<proteinExistence type="predicted"/>
<name>A0A9X8QIJ1_9PSED</name>
<dbReference type="InterPro" id="IPR039366">
    <property type="entry name" value="Pilotin"/>
</dbReference>
<dbReference type="EMBL" id="FOEV01000003">
    <property type="protein sequence ID" value="SEQ06526.1"/>
    <property type="molecule type" value="Genomic_DNA"/>
</dbReference>
<dbReference type="Pfam" id="PF09619">
    <property type="entry name" value="YscW"/>
    <property type="match status" value="1"/>
</dbReference>
<gene>
    <name evidence="2" type="ORF">SAMN05216409_103415</name>
</gene>
<sequence>MSLRPLLPVLLISLLAACSEKPVAPAEPAKEPEPVAGAPRPGNLREVSGTLRTPDGAIAPGAQVEVAMLVIDSQDRPQRLLASETLTGNGKALAFRLPFNPEVFPQNAKVELHARVSQSGQLVCYLSPVTINQPSTQVLGELVLDQTP</sequence>
<feature type="region of interest" description="Disordered" evidence="1">
    <location>
        <begin position="24"/>
        <end position="56"/>
    </location>
</feature>
<dbReference type="PROSITE" id="PS51257">
    <property type="entry name" value="PROKAR_LIPOPROTEIN"/>
    <property type="match status" value="1"/>
</dbReference>
<dbReference type="GeneID" id="300265926"/>
<accession>A0A9X8QIJ1</accession>
<dbReference type="RefSeq" id="WP_074823403.1">
    <property type="nucleotide sequence ID" value="NZ_FOEV01000003.1"/>
</dbReference>
<dbReference type="Proteomes" id="UP000183210">
    <property type="component" value="Unassembled WGS sequence"/>
</dbReference>